<dbReference type="STRING" id="1513793.SAMN06296036_1154"/>
<sequence length="75" mass="8640">MAKLYRLKDGDEIDALIYEEYGFTAGAFEEVLRANQKILGLFPRGRYELGQGVDYLLLPDLKQATQKKKIVRLFT</sequence>
<proteinExistence type="predicted"/>
<dbReference type="Pfam" id="PF05489">
    <property type="entry name" value="Phage_tail_X"/>
    <property type="match status" value="1"/>
</dbReference>
<gene>
    <name evidence="1" type="ORF">SAMN06296036_1154</name>
</gene>
<accession>A0A1Y6C7A1</accession>
<protein>
    <submittedName>
        <fullName evidence="1">p2-like prophage tail protein X</fullName>
    </submittedName>
</protein>
<evidence type="ECO:0000313" key="1">
    <source>
        <dbReference type="EMBL" id="SMF48827.1"/>
    </source>
</evidence>
<keyword evidence="2" id="KW-1185">Reference proteome</keyword>
<dbReference type="EMBL" id="FWZT01000015">
    <property type="protein sequence ID" value="SMF48827.1"/>
    <property type="molecule type" value="Genomic_DNA"/>
</dbReference>
<name>A0A1Y6C7A1_9BACT</name>
<dbReference type="RefSeq" id="WP_159455474.1">
    <property type="nucleotide sequence ID" value="NZ_FWZT01000015.1"/>
</dbReference>
<dbReference type="AlphaFoldDB" id="A0A1Y6C7A1"/>
<reference evidence="2" key="1">
    <citation type="submission" date="2017-04" db="EMBL/GenBank/DDBJ databases">
        <authorList>
            <person name="Varghese N."/>
            <person name="Submissions S."/>
        </authorList>
    </citation>
    <scope>NUCLEOTIDE SEQUENCE [LARGE SCALE GENOMIC DNA]</scope>
    <source>
        <strain evidence="2">RKEM611</strain>
    </source>
</reference>
<organism evidence="1 2">
    <name type="scientific">Pseudobacteriovorax antillogorgiicola</name>
    <dbReference type="NCBI Taxonomy" id="1513793"/>
    <lineage>
        <taxon>Bacteria</taxon>
        <taxon>Pseudomonadati</taxon>
        <taxon>Bdellovibrionota</taxon>
        <taxon>Oligoflexia</taxon>
        <taxon>Oligoflexales</taxon>
        <taxon>Pseudobacteriovoracaceae</taxon>
        <taxon>Pseudobacteriovorax</taxon>
    </lineage>
</organism>
<dbReference type="InterPro" id="IPR008861">
    <property type="entry name" value="GpX-like"/>
</dbReference>
<evidence type="ECO:0000313" key="2">
    <source>
        <dbReference type="Proteomes" id="UP000192907"/>
    </source>
</evidence>
<dbReference type="Proteomes" id="UP000192907">
    <property type="component" value="Unassembled WGS sequence"/>
</dbReference>